<feature type="domain" description="IgGFc-binding protein N-terminal" evidence="2">
    <location>
        <begin position="126"/>
        <end position="432"/>
    </location>
</feature>
<dbReference type="PANTHER" id="PTHR46534:SF1">
    <property type="entry name" value="IGGFC-BINDING PROTEIN N-TERMINAL DOMAIN-CONTAINING PROTEIN"/>
    <property type="match status" value="1"/>
</dbReference>
<feature type="signal peptide" evidence="1">
    <location>
        <begin position="1"/>
        <end position="24"/>
    </location>
</feature>
<dbReference type="InterPro" id="IPR026341">
    <property type="entry name" value="T9SS_type_B"/>
</dbReference>
<dbReference type="RefSeq" id="WP_377144987.1">
    <property type="nucleotide sequence ID" value="NZ_JBHTIA010000013.1"/>
</dbReference>
<evidence type="ECO:0000256" key="1">
    <source>
        <dbReference type="SAM" id="SignalP"/>
    </source>
</evidence>
<evidence type="ECO:0000313" key="4">
    <source>
        <dbReference type="Proteomes" id="UP001597073"/>
    </source>
</evidence>
<dbReference type="EMBL" id="JBHTIA010000013">
    <property type="protein sequence ID" value="MFD0766763.1"/>
    <property type="molecule type" value="Genomic_DNA"/>
</dbReference>
<reference evidence="4" key="1">
    <citation type="journal article" date="2019" name="Int. J. Syst. Evol. Microbiol.">
        <title>The Global Catalogue of Microorganisms (GCM) 10K type strain sequencing project: providing services to taxonomists for standard genome sequencing and annotation.</title>
        <authorList>
            <consortium name="The Broad Institute Genomics Platform"/>
            <consortium name="The Broad Institute Genome Sequencing Center for Infectious Disease"/>
            <person name="Wu L."/>
            <person name="Ma J."/>
        </authorList>
    </citation>
    <scope>NUCLEOTIDE SEQUENCE [LARGE SCALE GENOMIC DNA]</scope>
    <source>
        <strain evidence="4">CCUG 60742</strain>
    </source>
</reference>
<protein>
    <submittedName>
        <fullName evidence="3">Gliding motility-associated C-terminal domain-containing protein</fullName>
    </submittedName>
</protein>
<name>A0ABW2ZKJ2_9SPHI</name>
<dbReference type="PANTHER" id="PTHR46534">
    <property type="entry name" value="IGGFC_BINDING DOMAIN-CONTAINING PROTEIN"/>
    <property type="match status" value="1"/>
</dbReference>
<feature type="chain" id="PRO_5045968366" evidence="1">
    <location>
        <begin position="25"/>
        <end position="904"/>
    </location>
</feature>
<dbReference type="Pfam" id="PF13585">
    <property type="entry name" value="CHU_C"/>
    <property type="match status" value="1"/>
</dbReference>
<evidence type="ECO:0000313" key="3">
    <source>
        <dbReference type="EMBL" id="MFD0766763.1"/>
    </source>
</evidence>
<dbReference type="NCBIfam" id="TIGR04131">
    <property type="entry name" value="Bac_Flav_CTERM"/>
    <property type="match status" value="1"/>
</dbReference>
<sequence>MNSVKAFCVLLTSLLVCCSVLGFAQNTTSQGKEFWTAYMSHQEDAGPSKMALYITSDEATTVKVEIADNSFPAIEQDVNPHQITIIEVPKVAFLKSAGQYLQGIHITSPKNIAVFAHIYANAVSGATLLLPVSVLGKNYFSINYTQKSNAPSSSAFMIVATEDETTVEINSPVFIRGLGRPNVAHTIKLKKGEVYQALSTDDLTNTKIRSVSSVNGVCKKIAVFSGSTKIGIGCDAVPSVQFSSDNLFQQVYPTTSWGKQYITVPLKNRNYDIFRVFLSEPNTTITVNGSVVPPAEIKSNNVYEFSSNATNVISANKPIQVVQYAVTQGRTMNSCELNQFDVGDPEMIYLNPLEQTLNHVTLYSADAYKITRNYINVVIKADKAATFKLDGITYGDFAIIPNSNGYAYAQIEVGAGTHYISADDGFNAIAYGFGDHESYGYSAGANLKNLNEYISFIDPATNTSQLNGCAGIPYKLQLVLPYQTTQIKWDFKDGTAVQTFDSPVGIPFQKDGVTLYRYDYPGNKLYTKGRYSYTATVINPLADECGTSKDVDFDFGIADFAQAAFSISGNLCSATEITLHDESVADPGSITKIKVWWDYVNHPDIYEVYNSGDLAADNNYHHTYDYSATSTFYTVKMVVYTGEGGLCDNGVEHQVEIKGSPMVTMGTIAPMCIDAGKIQIVVNSHGFAGTGRFSGPGVNPITGLFDPVASGAGKFTIAYRFVAPNGCDALVTQDIVVNPLPTADIGDINLLEGESVVLKPRVSGTGLTYQWVPSTGLDNPNTLNPMCSATEDVTYRLTVTTAAGCSVYDDVFVNVLKKPIVVNAFTPNGDGINDTWGIKYLDTYPGNTVDIYNRQGEKVYSSVGYATPWDGRYRGNVLPTGTYYYIINPKNGRKVISGSVTILK</sequence>
<comment type="caution">
    <text evidence="3">The sequence shown here is derived from an EMBL/GenBank/DDBJ whole genome shotgun (WGS) entry which is preliminary data.</text>
</comment>
<dbReference type="InterPro" id="IPR035234">
    <property type="entry name" value="IgGFc-bd_N"/>
</dbReference>
<keyword evidence="4" id="KW-1185">Reference proteome</keyword>
<keyword evidence="1" id="KW-0732">Signal</keyword>
<accession>A0ABW2ZKJ2</accession>
<evidence type="ECO:0000259" key="2">
    <source>
        <dbReference type="Pfam" id="PF17517"/>
    </source>
</evidence>
<gene>
    <name evidence="3" type="ORF">ACFQZI_18020</name>
</gene>
<dbReference type="Pfam" id="PF17517">
    <property type="entry name" value="IgGFc_binding"/>
    <property type="match status" value="1"/>
</dbReference>
<dbReference type="Proteomes" id="UP001597073">
    <property type="component" value="Unassembled WGS sequence"/>
</dbReference>
<proteinExistence type="predicted"/>
<organism evidence="3 4">
    <name type="scientific">Mucilaginibacter lutimaris</name>
    <dbReference type="NCBI Taxonomy" id="931629"/>
    <lineage>
        <taxon>Bacteria</taxon>
        <taxon>Pseudomonadati</taxon>
        <taxon>Bacteroidota</taxon>
        <taxon>Sphingobacteriia</taxon>
        <taxon>Sphingobacteriales</taxon>
        <taxon>Sphingobacteriaceae</taxon>
        <taxon>Mucilaginibacter</taxon>
    </lineage>
</organism>